<dbReference type="AlphaFoldDB" id="X1FBW9"/>
<comment type="caution">
    <text evidence="1">The sequence shown here is derived from an EMBL/GenBank/DDBJ whole genome shotgun (WGS) entry which is preliminary data.</text>
</comment>
<proteinExistence type="predicted"/>
<accession>X1FBW9</accession>
<evidence type="ECO:0000313" key="1">
    <source>
        <dbReference type="EMBL" id="GAH43136.1"/>
    </source>
</evidence>
<name>X1FBW9_9ZZZZ</name>
<reference evidence="1" key="1">
    <citation type="journal article" date="2014" name="Front. Microbiol.">
        <title>High frequency of phylogenetically diverse reductive dehalogenase-homologous genes in deep subseafloor sedimentary metagenomes.</title>
        <authorList>
            <person name="Kawai M."/>
            <person name="Futagami T."/>
            <person name="Toyoda A."/>
            <person name="Takaki Y."/>
            <person name="Nishi S."/>
            <person name="Hori S."/>
            <person name="Arai W."/>
            <person name="Tsubouchi T."/>
            <person name="Morono Y."/>
            <person name="Uchiyama I."/>
            <person name="Ito T."/>
            <person name="Fujiyama A."/>
            <person name="Inagaki F."/>
            <person name="Takami H."/>
        </authorList>
    </citation>
    <scope>NUCLEOTIDE SEQUENCE</scope>
    <source>
        <strain evidence="1">Expedition CK06-06</strain>
    </source>
</reference>
<sequence>MAKLTGTEIVERREELKPARLFAFKLWQENPQITNAELDQALKEKGFEVVGNTIRAWLVRFKKRPAIRTYKAQKPSPARLFAFKLWEENPKITGAELDRALKEKGFEISRSNCYFWLRSFSKGKGVGPYGEKPVTAKEPGEITLEQIIKATGSIEALSLLFYQGVMEVLKRRDSAYDVLKQDCLEKDELISRLKHELSEVTRERNKIIREFNERIASVKVGTLTLDQIEHRLIPKM</sequence>
<dbReference type="EMBL" id="BARU01005920">
    <property type="protein sequence ID" value="GAH43136.1"/>
    <property type="molecule type" value="Genomic_DNA"/>
</dbReference>
<gene>
    <name evidence="1" type="ORF">S03H2_11618</name>
</gene>
<protein>
    <submittedName>
        <fullName evidence="1">Uncharacterized protein</fullName>
    </submittedName>
</protein>
<organism evidence="1">
    <name type="scientific">marine sediment metagenome</name>
    <dbReference type="NCBI Taxonomy" id="412755"/>
    <lineage>
        <taxon>unclassified sequences</taxon>
        <taxon>metagenomes</taxon>
        <taxon>ecological metagenomes</taxon>
    </lineage>
</organism>